<feature type="transmembrane region" description="Helical" evidence="6">
    <location>
        <begin position="346"/>
        <end position="365"/>
    </location>
</feature>
<evidence type="ECO:0000256" key="5">
    <source>
        <dbReference type="SAM" id="MobiDB-lite"/>
    </source>
</evidence>
<dbReference type="RefSeq" id="WP_252806724.1">
    <property type="nucleotide sequence ID" value="NZ_BAAABM010000015.1"/>
</dbReference>
<sequence length="524" mass="53263">MPASTPPPSPGGPAAGATTSPNVRWVLLGVMLAMLLSMLDTMVVGTAMPTIVGDLGGLRHISWVVTAYTLVTAVTTPVWGKLGDLYGRKHTYLASVAVFVAGSAVCGAAQSMTWLILARALQGIGAGGIGAGAFALIGALVPPRERGRYQGMSASVLAIGTIGGPLLGGFVTGHLGWRWAFYLNLPLGVLAFAWLGAKLYLPLNRGKATIDWPGIALLTATITAAVLATTWAGTTYAWGSWQIVGLGAATSAGLAGFIARQKRAAEPLMPLRIFTGHRNLPLALGMILVAGVVMFGGGLYLPLFQQTVQGASATGSGLLMVPMLVPIVIVSTIAGKVMSATGRYKIFPVLGAAFLTAGAALLATMDAGTSRLATSSSMVLIGVGLGFLMQMATTIAQNSVGLRDMGAAMSSAQLFRTLGGSLAIAAFGSMFTRAVRHHLPGATGSGTPATLPAAARAAYADGVADATGQIFLVIAVLCAAAFALALAVKEVPLKKAGPPRPAAADETELLESRASAEGHDAFSG</sequence>
<evidence type="ECO:0000256" key="6">
    <source>
        <dbReference type="SAM" id="Phobius"/>
    </source>
</evidence>
<dbReference type="InterPro" id="IPR020846">
    <property type="entry name" value="MFS_dom"/>
</dbReference>
<feature type="transmembrane region" description="Helical" evidence="6">
    <location>
        <begin position="123"/>
        <end position="142"/>
    </location>
</feature>
<comment type="subcellular location">
    <subcellularLocation>
        <location evidence="1">Cell membrane</location>
        <topology evidence="1">Multi-pass membrane protein</topology>
    </subcellularLocation>
</comment>
<feature type="transmembrane region" description="Helical" evidence="6">
    <location>
        <begin position="212"/>
        <end position="232"/>
    </location>
</feature>
<reference evidence="8 9" key="1">
    <citation type="journal article" date="2019" name="Int. J. Syst. Evol. Microbiol.">
        <title>The Global Catalogue of Microorganisms (GCM) 10K type strain sequencing project: providing services to taxonomists for standard genome sequencing and annotation.</title>
        <authorList>
            <consortium name="The Broad Institute Genomics Platform"/>
            <consortium name="The Broad Institute Genome Sequencing Center for Infectious Disease"/>
            <person name="Wu L."/>
            <person name="Ma J."/>
        </authorList>
    </citation>
    <scope>NUCLEOTIDE SEQUENCE [LARGE SCALE GENOMIC DNA]</scope>
    <source>
        <strain evidence="8 9">JCM 3146</strain>
    </source>
</reference>
<dbReference type="Proteomes" id="UP001501822">
    <property type="component" value="Unassembled WGS sequence"/>
</dbReference>
<accession>A0ABN0W9R8</accession>
<dbReference type="PROSITE" id="PS50850">
    <property type="entry name" value="MFS"/>
    <property type="match status" value="1"/>
</dbReference>
<evidence type="ECO:0000313" key="9">
    <source>
        <dbReference type="Proteomes" id="UP001501822"/>
    </source>
</evidence>
<dbReference type="Gene3D" id="1.20.1250.20">
    <property type="entry name" value="MFS general substrate transporter like domains"/>
    <property type="match status" value="1"/>
</dbReference>
<dbReference type="EMBL" id="BAAABM010000015">
    <property type="protein sequence ID" value="GAA0330164.1"/>
    <property type="molecule type" value="Genomic_DNA"/>
</dbReference>
<keyword evidence="9" id="KW-1185">Reference proteome</keyword>
<feature type="transmembrane region" description="Helical" evidence="6">
    <location>
        <begin position="25"/>
        <end position="48"/>
    </location>
</feature>
<dbReference type="InterPro" id="IPR036259">
    <property type="entry name" value="MFS_trans_sf"/>
</dbReference>
<dbReference type="PRINTS" id="PR01036">
    <property type="entry name" value="TCRTETB"/>
</dbReference>
<dbReference type="PANTHER" id="PTHR23501:SF197">
    <property type="entry name" value="COMD"/>
    <property type="match status" value="1"/>
</dbReference>
<feature type="domain" description="Major facilitator superfamily (MFS) profile" evidence="7">
    <location>
        <begin position="26"/>
        <end position="493"/>
    </location>
</feature>
<proteinExistence type="predicted"/>
<feature type="transmembrane region" description="Helical" evidence="6">
    <location>
        <begin position="238"/>
        <end position="259"/>
    </location>
</feature>
<feature type="transmembrane region" description="Helical" evidence="6">
    <location>
        <begin position="92"/>
        <end position="117"/>
    </location>
</feature>
<keyword evidence="3 6" id="KW-1133">Transmembrane helix</keyword>
<gene>
    <name evidence="8" type="ORF">GCM10010151_19990</name>
</gene>
<feature type="transmembrane region" description="Helical" evidence="6">
    <location>
        <begin position="417"/>
        <end position="435"/>
    </location>
</feature>
<feature type="transmembrane region" description="Helical" evidence="6">
    <location>
        <begin position="154"/>
        <end position="173"/>
    </location>
</feature>
<keyword evidence="2 6" id="KW-0812">Transmembrane</keyword>
<feature type="region of interest" description="Disordered" evidence="5">
    <location>
        <begin position="495"/>
        <end position="524"/>
    </location>
</feature>
<evidence type="ECO:0000256" key="2">
    <source>
        <dbReference type="ARBA" id="ARBA00022692"/>
    </source>
</evidence>
<dbReference type="PANTHER" id="PTHR23501">
    <property type="entry name" value="MAJOR FACILITATOR SUPERFAMILY"/>
    <property type="match status" value="1"/>
</dbReference>
<evidence type="ECO:0000256" key="3">
    <source>
        <dbReference type="ARBA" id="ARBA00022989"/>
    </source>
</evidence>
<dbReference type="Pfam" id="PF07690">
    <property type="entry name" value="MFS_1"/>
    <property type="match status" value="1"/>
</dbReference>
<dbReference type="CDD" id="cd17502">
    <property type="entry name" value="MFS_Azr1_MDR_like"/>
    <property type="match status" value="1"/>
</dbReference>
<feature type="transmembrane region" description="Helical" evidence="6">
    <location>
        <begin position="179"/>
        <end position="200"/>
    </location>
</feature>
<dbReference type="InterPro" id="IPR011701">
    <property type="entry name" value="MFS"/>
</dbReference>
<feature type="transmembrane region" description="Helical" evidence="6">
    <location>
        <begin position="280"/>
        <end position="301"/>
    </location>
</feature>
<evidence type="ECO:0000259" key="7">
    <source>
        <dbReference type="PROSITE" id="PS50850"/>
    </source>
</evidence>
<feature type="transmembrane region" description="Helical" evidence="6">
    <location>
        <begin position="60"/>
        <end position="80"/>
    </location>
</feature>
<protein>
    <submittedName>
        <fullName evidence="8">MDR family MFS transporter</fullName>
    </submittedName>
</protein>
<organism evidence="8 9">
    <name type="scientific">Actinoallomurus spadix</name>
    <dbReference type="NCBI Taxonomy" id="79912"/>
    <lineage>
        <taxon>Bacteria</taxon>
        <taxon>Bacillati</taxon>
        <taxon>Actinomycetota</taxon>
        <taxon>Actinomycetes</taxon>
        <taxon>Streptosporangiales</taxon>
        <taxon>Thermomonosporaceae</taxon>
        <taxon>Actinoallomurus</taxon>
    </lineage>
</organism>
<keyword evidence="4 6" id="KW-0472">Membrane</keyword>
<evidence type="ECO:0000256" key="1">
    <source>
        <dbReference type="ARBA" id="ARBA00004651"/>
    </source>
</evidence>
<feature type="compositionally biased region" description="Basic and acidic residues" evidence="5">
    <location>
        <begin position="510"/>
        <end position="524"/>
    </location>
</feature>
<feature type="transmembrane region" description="Helical" evidence="6">
    <location>
        <begin position="377"/>
        <end position="396"/>
    </location>
</feature>
<dbReference type="SUPFAM" id="SSF103473">
    <property type="entry name" value="MFS general substrate transporter"/>
    <property type="match status" value="1"/>
</dbReference>
<dbReference type="Gene3D" id="1.20.1720.10">
    <property type="entry name" value="Multidrug resistance protein D"/>
    <property type="match status" value="1"/>
</dbReference>
<evidence type="ECO:0000256" key="4">
    <source>
        <dbReference type="ARBA" id="ARBA00023136"/>
    </source>
</evidence>
<feature type="transmembrane region" description="Helical" evidence="6">
    <location>
        <begin position="313"/>
        <end position="334"/>
    </location>
</feature>
<name>A0ABN0W9R8_9ACTN</name>
<evidence type="ECO:0000313" key="8">
    <source>
        <dbReference type="EMBL" id="GAA0330164.1"/>
    </source>
</evidence>
<feature type="transmembrane region" description="Helical" evidence="6">
    <location>
        <begin position="470"/>
        <end position="488"/>
    </location>
</feature>
<comment type="caution">
    <text evidence="8">The sequence shown here is derived from an EMBL/GenBank/DDBJ whole genome shotgun (WGS) entry which is preliminary data.</text>
</comment>